<dbReference type="Gene3D" id="3.30.1330.10">
    <property type="entry name" value="PurM-like, N-terminal domain"/>
    <property type="match status" value="1"/>
</dbReference>
<feature type="domain" description="PurM-like C-terminal" evidence="3">
    <location>
        <begin position="165"/>
        <end position="314"/>
    </location>
</feature>
<dbReference type="GO" id="GO:0051604">
    <property type="term" value="P:protein maturation"/>
    <property type="evidence" value="ECO:0007669"/>
    <property type="project" value="TreeGrafter"/>
</dbReference>
<accession>A0A9E7RU46</accession>
<evidence type="ECO:0000313" key="6">
    <source>
        <dbReference type="Proteomes" id="UP001369247"/>
    </source>
</evidence>
<dbReference type="PANTHER" id="PTHR30303">
    <property type="entry name" value="HYDROGENASE ISOENZYMES FORMATION PROTEIN HYPE"/>
    <property type="match status" value="1"/>
</dbReference>
<comment type="similarity">
    <text evidence="1">Belongs to the HypE family.</text>
</comment>
<reference evidence="5" key="1">
    <citation type="submission" date="2022-09" db="EMBL/GenBank/DDBJ databases">
        <title>Characterization of three MwoI isoschizomers from sequenced genome and metagenomes.</title>
        <authorList>
            <person name="Fomenkov A."/>
            <person name="Xu S.Y."/>
            <person name="Roberts R.J."/>
        </authorList>
    </citation>
    <scope>NUCLEOTIDE SEQUENCE</scope>
    <source>
        <strain evidence="5">DSM 2970</strain>
    </source>
</reference>
<evidence type="ECO:0000259" key="2">
    <source>
        <dbReference type="Pfam" id="PF00586"/>
    </source>
</evidence>
<sequence>MKIGMSHGAGGELMQDLISDIILSNIRNTRVNGGVGLEDLDDGASIPLGEYEIVISTDGHTIDPLFFPGGDIGKIAVAGTVNDISVMGARPIAIASAMVLSEGFRGEELERIVRSMDAVSEETGVSIITGDTKVMEKDKLDRMIITTTGIGVVKRGEIVRDSGLRPGDMIILTGSVGDHGMALMAFREGFGYDTELESDVAPVWEMVEAALSTGGVTAMKDPTRGGIANALNELAEKSGVGMVVEEERIPVKEEVLAVSEMLGIDPYEVANEGKVIIGVDPEYADEVLDAIRKTRYGGEAQIIGEVNSERHVILETRLGGRRILEAPVADPVPRVC</sequence>
<evidence type="ECO:0000313" key="4">
    <source>
        <dbReference type="EMBL" id="MEJ8543477.1"/>
    </source>
</evidence>
<dbReference type="NCBIfam" id="TIGR02124">
    <property type="entry name" value="hypE"/>
    <property type="match status" value="1"/>
</dbReference>
<dbReference type="Pfam" id="PF02769">
    <property type="entry name" value="AIRS_C"/>
    <property type="match status" value="1"/>
</dbReference>
<dbReference type="Pfam" id="PF00586">
    <property type="entry name" value="AIRS"/>
    <property type="match status" value="1"/>
</dbReference>
<feature type="domain" description="PurM-like N-terminal" evidence="2">
    <location>
        <begin position="41"/>
        <end position="153"/>
    </location>
</feature>
<name>A0A9E7RU46_METWO</name>
<dbReference type="PANTHER" id="PTHR30303:SF0">
    <property type="entry name" value="CARBAMOYL DEHYDRATASE HYPE"/>
    <property type="match status" value="1"/>
</dbReference>
<dbReference type="RefSeq" id="WP_191216436.1">
    <property type="nucleotide sequence ID" value="NZ_CP104550.1"/>
</dbReference>
<dbReference type="InterPro" id="IPR036676">
    <property type="entry name" value="PurM-like_C_sf"/>
</dbReference>
<dbReference type="InterPro" id="IPR016188">
    <property type="entry name" value="PurM-like_N"/>
</dbReference>
<proteinExistence type="inferred from homology"/>
<evidence type="ECO:0000313" key="5">
    <source>
        <dbReference type="EMBL" id="UXH32320.1"/>
    </source>
</evidence>
<gene>
    <name evidence="5" type="primary">hypE</name>
    <name evidence="5" type="ORF">N5910_03255</name>
    <name evidence="4" type="ORF">U2150_08250</name>
</gene>
<dbReference type="AlphaFoldDB" id="A0A9E7RU46"/>
<organism evidence="5">
    <name type="scientific">Methanothermobacter wolfeii</name>
    <name type="common">Methanobacterium wolfei</name>
    <dbReference type="NCBI Taxonomy" id="145261"/>
    <lineage>
        <taxon>Archaea</taxon>
        <taxon>Methanobacteriati</taxon>
        <taxon>Methanobacteriota</taxon>
        <taxon>Methanomada group</taxon>
        <taxon>Methanobacteria</taxon>
        <taxon>Methanobacteriales</taxon>
        <taxon>Methanobacteriaceae</taxon>
        <taxon>Methanothermobacter</taxon>
    </lineage>
</organism>
<dbReference type="SUPFAM" id="SSF55326">
    <property type="entry name" value="PurM N-terminal domain-like"/>
    <property type="match status" value="1"/>
</dbReference>
<evidence type="ECO:0000256" key="1">
    <source>
        <dbReference type="ARBA" id="ARBA00006243"/>
    </source>
</evidence>
<protein>
    <submittedName>
        <fullName evidence="5">Hydrogenase expression/formation protein HypE</fullName>
    </submittedName>
</protein>
<dbReference type="InterPro" id="IPR036921">
    <property type="entry name" value="PurM-like_N_sf"/>
</dbReference>
<dbReference type="EMBL" id="CP104550">
    <property type="protein sequence ID" value="UXH32320.1"/>
    <property type="molecule type" value="Genomic_DNA"/>
</dbReference>
<reference evidence="4 6" key="2">
    <citation type="submission" date="2023-12" db="EMBL/GenBank/DDBJ databases">
        <title>Phenotypic and Genomic Characterization of Methanothermobacter wolfeii Strain BSEL, a CO2-Capturing Archaeon with Minimal Nutrient Requirements.</title>
        <authorList>
            <person name="Ale Enriquez F."/>
            <person name="Ahring B.K."/>
        </authorList>
    </citation>
    <scope>NUCLEOTIDE SEQUENCE [LARGE SCALE GENOMIC DNA]</scope>
    <source>
        <strain evidence="4 6">BSEL-1</strain>
    </source>
</reference>
<dbReference type="InterPro" id="IPR010918">
    <property type="entry name" value="PurM-like_C_dom"/>
</dbReference>
<keyword evidence="6" id="KW-1185">Reference proteome</keyword>
<dbReference type="InterPro" id="IPR011854">
    <property type="entry name" value="HypE"/>
</dbReference>
<evidence type="ECO:0000259" key="3">
    <source>
        <dbReference type="Pfam" id="PF02769"/>
    </source>
</evidence>
<dbReference type="Proteomes" id="UP001369247">
    <property type="component" value="Unassembled WGS sequence"/>
</dbReference>
<dbReference type="PIRSF" id="PIRSF005644">
    <property type="entry name" value="Hdrgns_mtr_HypE"/>
    <property type="match status" value="1"/>
</dbReference>
<dbReference type="CDD" id="cd02197">
    <property type="entry name" value="HypE"/>
    <property type="match status" value="1"/>
</dbReference>
<dbReference type="SUPFAM" id="SSF56042">
    <property type="entry name" value="PurM C-terminal domain-like"/>
    <property type="match status" value="1"/>
</dbReference>
<dbReference type="GeneID" id="58978270"/>
<dbReference type="Proteomes" id="UP001065373">
    <property type="component" value="Chromosome"/>
</dbReference>
<dbReference type="Gene3D" id="3.90.650.10">
    <property type="entry name" value="PurM-like C-terminal domain"/>
    <property type="match status" value="1"/>
</dbReference>
<dbReference type="EMBL" id="JAXUHJ010000014">
    <property type="protein sequence ID" value="MEJ8543477.1"/>
    <property type="molecule type" value="Genomic_DNA"/>
</dbReference>